<sequence>MPLRSPVSVPAVVARATATAAAAFRGRPVPVAALTSLPSVTVSSTSSACRQAPCGRHQGHQTDVVEAAVGSLQPDRCGGANDPMQSDPLPFPAIRAVGESRRHTAFLALSPPCPSLASSPPHLSPPPARCDRAVDVRLDLRSPSSEPCLPHARGACPRLPPSPPPARCS</sequence>
<proteinExistence type="predicted"/>
<accession>A0A8T0UZ29</accession>
<organism evidence="2 3">
    <name type="scientific">Panicum virgatum</name>
    <name type="common">Blackwell switchgrass</name>
    <dbReference type="NCBI Taxonomy" id="38727"/>
    <lineage>
        <taxon>Eukaryota</taxon>
        <taxon>Viridiplantae</taxon>
        <taxon>Streptophyta</taxon>
        <taxon>Embryophyta</taxon>
        <taxon>Tracheophyta</taxon>
        <taxon>Spermatophyta</taxon>
        <taxon>Magnoliopsida</taxon>
        <taxon>Liliopsida</taxon>
        <taxon>Poales</taxon>
        <taxon>Poaceae</taxon>
        <taxon>PACMAD clade</taxon>
        <taxon>Panicoideae</taxon>
        <taxon>Panicodae</taxon>
        <taxon>Paniceae</taxon>
        <taxon>Panicinae</taxon>
        <taxon>Panicum</taxon>
        <taxon>Panicum sect. Hiantes</taxon>
    </lineage>
</organism>
<reference evidence="2" key="1">
    <citation type="submission" date="2020-05" db="EMBL/GenBank/DDBJ databases">
        <title>WGS assembly of Panicum virgatum.</title>
        <authorList>
            <person name="Lovell J.T."/>
            <person name="Jenkins J."/>
            <person name="Shu S."/>
            <person name="Juenger T.E."/>
            <person name="Schmutz J."/>
        </authorList>
    </citation>
    <scope>NUCLEOTIDE SEQUENCE</scope>
    <source>
        <strain evidence="2">AP13</strain>
    </source>
</reference>
<dbReference type="EMBL" id="CM029041">
    <property type="protein sequence ID" value="KAG2629502.1"/>
    <property type="molecule type" value="Genomic_DNA"/>
</dbReference>
<evidence type="ECO:0000256" key="1">
    <source>
        <dbReference type="SAM" id="MobiDB-lite"/>
    </source>
</evidence>
<protein>
    <submittedName>
        <fullName evidence="2">Uncharacterized protein</fullName>
    </submittedName>
</protein>
<evidence type="ECO:0000313" key="2">
    <source>
        <dbReference type="EMBL" id="KAG2629502.1"/>
    </source>
</evidence>
<gene>
    <name evidence="2" type="ORF">PVAP13_3KG457000</name>
</gene>
<feature type="region of interest" description="Disordered" evidence="1">
    <location>
        <begin position="141"/>
        <end position="169"/>
    </location>
</feature>
<dbReference type="Proteomes" id="UP000823388">
    <property type="component" value="Chromosome 3K"/>
</dbReference>
<feature type="compositionally biased region" description="Pro residues" evidence="1">
    <location>
        <begin position="158"/>
        <end position="169"/>
    </location>
</feature>
<name>A0A8T0UZ29_PANVG</name>
<dbReference type="AlphaFoldDB" id="A0A8T0UZ29"/>
<keyword evidence="3" id="KW-1185">Reference proteome</keyword>
<comment type="caution">
    <text evidence="2">The sequence shown here is derived from an EMBL/GenBank/DDBJ whole genome shotgun (WGS) entry which is preliminary data.</text>
</comment>
<evidence type="ECO:0000313" key="3">
    <source>
        <dbReference type="Proteomes" id="UP000823388"/>
    </source>
</evidence>